<evidence type="ECO:0000313" key="1">
    <source>
        <dbReference type="EMBL" id="KAL2509778.1"/>
    </source>
</evidence>
<accession>A0ABD1TB47</accession>
<dbReference type="PANTHER" id="PTHR33739">
    <property type="entry name" value="OS07G0681500 PROTEIN"/>
    <property type="match status" value="1"/>
</dbReference>
<organism evidence="1 2">
    <name type="scientific">Forsythia ovata</name>
    <dbReference type="NCBI Taxonomy" id="205694"/>
    <lineage>
        <taxon>Eukaryota</taxon>
        <taxon>Viridiplantae</taxon>
        <taxon>Streptophyta</taxon>
        <taxon>Embryophyta</taxon>
        <taxon>Tracheophyta</taxon>
        <taxon>Spermatophyta</taxon>
        <taxon>Magnoliopsida</taxon>
        <taxon>eudicotyledons</taxon>
        <taxon>Gunneridae</taxon>
        <taxon>Pentapetalae</taxon>
        <taxon>asterids</taxon>
        <taxon>lamiids</taxon>
        <taxon>Lamiales</taxon>
        <taxon>Oleaceae</taxon>
        <taxon>Forsythieae</taxon>
        <taxon>Forsythia</taxon>
    </lineage>
</organism>
<dbReference type="EMBL" id="JBFOLJ010000009">
    <property type="protein sequence ID" value="KAL2509778.1"/>
    <property type="molecule type" value="Genomic_DNA"/>
</dbReference>
<dbReference type="AlphaFoldDB" id="A0ABD1TB47"/>
<sequence length="170" mass="19015">MGSQLEMRRSELERLVAMTVKPFPVVNETPLVWAMELAKCVEGMGGVLPSTDLAEVVVAKLCFSNNNPSMWKFLHQAISCGLLYPLHVLSLLTSRIIPHCRSQPEAYRLYLELLSIHALSFIRLGMDASKEKIAKSIDVALQLSKTYSFPVFELGHAMVLCLFSIIVHLN</sequence>
<proteinExistence type="predicted"/>
<dbReference type="InterPro" id="IPR039638">
    <property type="entry name" value="MED33A/B"/>
</dbReference>
<reference evidence="2" key="1">
    <citation type="submission" date="2024-07" db="EMBL/GenBank/DDBJ databases">
        <title>Two chromosome-level genome assemblies of Korean endemic species Abeliophyllum distichum and Forsythia ovata (Oleaceae).</title>
        <authorList>
            <person name="Jang H."/>
        </authorList>
    </citation>
    <scope>NUCLEOTIDE SEQUENCE [LARGE SCALE GENOMIC DNA]</scope>
</reference>
<dbReference type="PANTHER" id="PTHR33739:SF3">
    <property type="entry name" value="OS07G0681500 PROTEIN"/>
    <property type="match status" value="1"/>
</dbReference>
<protein>
    <submittedName>
        <fullName evidence="1">Mediator of RNA polymerase II transcription subunit 33B</fullName>
    </submittedName>
</protein>
<dbReference type="Proteomes" id="UP001604277">
    <property type="component" value="Unassembled WGS sequence"/>
</dbReference>
<evidence type="ECO:0000313" key="2">
    <source>
        <dbReference type="Proteomes" id="UP001604277"/>
    </source>
</evidence>
<comment type="caution">
    <text evidence="1">The sequence shown here is derived from an EMBL/GenBank/DDBJ whole genome shotgun (WGS) entry which is preliminary data.</text>
</comment>
<keyword evidence="2" id="KW-1185">Reference proteome</keyword>
<name>A0ABD1TB47_9LAMI</name>
<gene>
    <name evidence="1" type="ORF">Fot_33425</name>
</gene>